<feature type="compositionally biased region" description="Low complexity" evidence="10">
    <location>
        <begin position="29"/>
        <end position="39"/>
    </location>
</feature>
<evidence type="ECO:0000313" key="12">
    <source>
        <dbReference type="Proteomes" id="UP000297229"/>
    </source>
</evidence>
<keyword evidence="3 9" id="KW-0639">Primosome</keyword>
<comment type="similarity">
    <text evidence="1 9">Belongs to the eukaryotic-type primase small subunit family.</text>
</comment>
<evidence type="ECO:0000256" key="7">
    <source>
        <dbReference type="ARBA" id="ARBA00022723"/>
    </source>
</evidence>
<dbReference type="SUPFAM" id="SSF56747">
    <property type="entry name" value="Prim-pol domain"/>
    <property type="match status" value="1"/>
</dbReference>
<evidence type="ECO:0000256" key="1">
    <source>
        <dbReference type="ARBA" id="ARBA00009762"/>
    </source>
</evidence>
<name>A0A4Z1JKS0_9HELO</name>
<keyword evidence="2 9" id="KW-0240">DNA-directed RNA polymerase</keyword>
<dbReference type="GO" id="GO:0006269">
    <property type="term" value="P:DNA replication, synthesis of primer"/>
    <property type="evidence" value="ECO:0007669"/>
    <property type="project" value="UniProtKB-KW"/>
</dbReference>
<keyword evidence="8" id="KW-0804">Transcription</keyword>
<evidence type="ECO:0000256" key="6">
    <source>
        <dbReference type="ARBA" id="ARBA00022705"/>
    </source>
</evidence>
<evidence type="ECO:0000256" key="3">
    <source>
        <dbReference type="ARBA" id="ARBA00022515"/>
    </source>
</evidence>
<organism evidence="11 12">
    <name type="scientific">Botrytis elliptica</name>
    <dbReference type="NCBI Taxonomy" id="278938"/>
    <lineage>
        <taxon>Eukaryota</taxon>
        <taxon>Fungi</taxon>
        <taxon>Dikarya</taxon>
        <taxon>Ascomycota</taxon>
        <taxon>Pezizomycotina</taxon>
        <taxon>Leotiomycetes</taxon>
        <taxon>Helotiales</taxon>
        <taxon>Sclerotiniaceae</taxon>
        <taxon>Botrytis</taxon>
    </lineage>
</organism>
<dbReference type="NCBIfam" id="TIGR00335">
    <property type="entry name" value="primase_sml"/>
    <property type="match status" value="1"/>
</dbReference>
<dbReference type="OrthoDB" id="19606at2759"/>
<evidence type="ECO:0000256" key="9">
    <source>
        <dbReference type="RuleBase" id="RU003514"/>
    </source>
</evidence>
<dbReference type="CDD" id="cd04860">
    <property type="entry name" value="AE_Prim_S"/>
    <property type="match status" value="1"/>
</dbReference>
<dbReference type="Gene3D" id="3.90.920.10">
    <property type="entry name" value="DNA primase, PRIM domain"/>
    <property type="match status" value="1"/>
</dbReference>
<accession>A0A4Z1JKS0</accession>
<evidence type="ECO:0000256" key="10">
    <source>
        <dbReference type="SAM" id="MobiDB-lite"/>
    </source>
</evidence>
<comment type="caution">
    <text evidence="11">The sequence shown here is derived from an EMBL/GenBank/DDBJ whole genome shotgun (WGS) entry which is preliminary data.</text>
</comment>
<dbReference type="Pfam" id="PF01896">
    <property type="entry name" value="DNA_primase_S"/>
    <property type="match status" value="1"/>
</dbReference>
<dbReference type="InterPro" id="IPR002755">
    <property type="entry name" value="DNA_primase_S"/>
</dbReference>
<dbReference type="InterPro" id="IPR014052">
    <property type="entry name" value="DNA_primase_ssu_euk/arc"/>
</dbReference>
<dbReference type="GO" id="GO:0046872">
    <property type="term" value="F:metal ion binding"/>
    <property type="evidence" value="ECO:0007669"/>
    <property type="project" value="UniProtKB-KW"/>
</dbReference>
<keyword evidence="5" id="KW-0548">Nucleotidyltransferase</keyword>
<evidence type="ECO:0000256" key="2">
    <source>
        <dbReference type="ARBA" id="ARBA00022478"/>
    </source>
</evidence>
<dbReference type="GO" id="GO:0005658">
    <property type="term" value="C:alpha DNA polymerase:primase complex"/>
    <property type="evidence" value="ECO:0007669"/>
    <property type="project" value="UniProtKB-ARBA"/>
</dbReference>
<evidence type="ECO:0000256" key="4">
    <source>
        <dbReference type="ARBA" id="ARBA00022679"/>
    </source>
</evidence>
<dbReference type="AlphaFoldDB" id="A0A4Z1JKS0"/>
<dbReference type="PANTHER" id="PTHR10536">
    <property type="entry name" value="DNA PRIMASE SMALL SUBUNIT"/>
    <property type="match status" value="1"/>
</dbReference>
<keyword evidence="12" id="KW-1185">Reference proteome</keyword>
<keyword evidence="7" id="KW-0479">Metal-binding</keyword>
<proteinExistence type="inferred from homology"/>
<dbReference type="GO" id="GO:0003899">
    <property type="term" value="F:DNA-directed RNA polymerase activity"/>
    <property type="evidence" value="ECO:0007669"/>
    <property type="project" value="InterPro"/>
</dbReference>
<feature type="region of interest" description="Disordered" evidence="10">
    <location>
        <begin position="79"/>
        <end position="118"/>
    </location>
</feature>
<evidence type="ECO:0000256" key="8">
    <source>
        <dbReference type="ARBA" id="ARBA00023163"/>
    </source>
</evidence>
<keyword evidence="4 9" id="KW-0808">Transferase</keyword>
<keyword evidence="6 9" id="KW-0235">DNA replication</keyword>
<dbReference type="STRING" id="278938.A0A4Z1JKS0"/>
<evidence type="ECO:0000313" key="11">
    <source>
        <dbReference type="EMBL" id="TGO74359.1"/>
    </source>
</evidence>
<feature type="region of interest" description="Disordered" evidence="10">
    <location>
        <begin position="1"/>
        <end position="51"/>
    </location>
</feature>
<sequence length="527" mass="59999">MPHSVSPEEPSIQPQDNMSDNEEIRDDAQMSQEAEAASADTQVAELNDDEDITMADAGVQGEAIPQAAAKTEPNLLELFPDTESDDEFPSINAKEEKLSSSPEAPASPVNIGPASRASDPEVMRSFYQRLFPWRHLFQWLNHSPTPSTDFGHREFAFTLQNDAYLRYQAFPTSDLLRKDVLRLMPSRFEIGPVYSTNPRDRKTLRKSSAFRPIAKELCFDIDLTDYDEIRTCCDKANICNKCWQFITMAIKVVDVALRDDFGFKHIMWVYSGRRGAHAWVCDKKARQMDDQKRRAIAGYLEVIRGGSQTAKKVNVKRPLHPHVLRSLDILKSHFQNDILHDQDPWEEDDKIDKLLQLLPDRTLNESLRKKWSSAPGRSSTSKWADIDALAKSTKGLDPRALLEAKQDIVLEYTYPRLDIEVSKHLNHLLKSPFVVHPGTGRVCVPIDTRHLVDFDPLAVPTVTELLGEIDQWTPPEDGDTDGKSIQDWEKTSLKPYVDYFRSFVAALMKDESDVKIKRERETDAMAF</sequence>
<dbReference type="Proteomes" id="UP000297229">
    <property type="component" value="Unassembled WGS sequence"/>
</dbReference>
<gene>
    <name evidence="11" type="ORF">BELL_0289g00110</name>
</gene>
<reference evidence="11 12" key="1">
    <citation type="submission" date="2017-12" db="EMBL/GenBank/DDBJ databases">
        <title>Comparative genomics of Botrytis spp.</title>
        <authorList>
            <person name="Valero-Jimenez C.A."/>
            <person name="Tapia P."/>
            <person name="Veloso J."/>
            <person name="Silva-Moreno E."/>
            <person name="Staats M."/>
            <person name="Valdes J.H."/>
            <person name="Van Kan J.A.L."/>
        </authorList>
    </citation>
    <scope>NUCLEOTIDE SEQUENCE [LARGE SCALE GENOMIC DNA]</scope>
    <source>
        <strain evidence="11 12">Be9601</strain>
    </source>
</reference>
<protein>
    <recommendedName>
        <fullName evidence="9">DNA primase</fullName>
        <ecNumber evidence="9">2.7.7.-</ecNumber>
    </recommendedName>
</protein>
<dbReference type="EMBL" id="PQXM01000287">
    <property type="protein sequence ID" value="TGO74359.1"/>
    <property type="molecule type" value="Genomic_DNA"/>
</dbReference>
<dbReference type="EC" id="2.7.7.-" evidence="9"/>
<dbReference type="FunFam" id="3.90.920.10:FF:000002">
    <property type="entry name" value="DNA primase"/>
    <property type="match status" value="1"/>
</dbReference>
<evidence type="ECO:0000256" key="5">
    <source>
        <dbReference type="ARBA" id="ARBA00022695"/>
    </source>
</evidence>